<dbReference type="SUPFAM" id="SSF52540">
    <property type="entry name" value="P-loop containing nucleoside triphosphate hydrolases"/>
    <property type="match status" value="2"/>
</dbReference>
<dbReference type="Pfam" id="PF04851">
    <property type="entry name" value="ResIII"/>
    <property type="match status" value="1"/>
</dbReference>
<dbReference type="GO" id="GO:0016787">
    <property type="term" value="F:hydrolase activity"/>
    <property type="evidence" value="ECO:0007669"/>
    <property type="project" value="InterPro"/>
</dbReference>
<evidence type="ECO:0000259" key="2">
    <source>
        <dbReference type="Pfam" id="PF04851"/>
    </source>
</evidence>
<dbReference type="AlphaFoldDB" id="A0A1H6V0L7"/>
<reference evidence="4" key="1">
    <citation type="submission" date="2016-10" db="EMBL/GenBank/DDBJ databases">
        <authorList>
            <person name="Varghese N."/>
            <person name="Submissions S."/>
        </authorList>
    </citation>
    <scope>NUCLEOTIDE SEQUENCE [LARGE SCALE GENOMIC DNA]</scope>
    <source>
        <strain evidence="4">CGMCC 1.10218</strain>
    </source>
</reference>
<gene>
    <name evidence="3" type="ORF">SAMN04488058_1039</name>
</gene>
<evidence type="ECO:0000313" key="4">
    <source>
        <dbReference type="Proteomes" id="UP000199223"/>
    </source>
</evidence>
<dbReference type="GO" id="GO:0005524">
    <property type="term" value="F:ATP binding"/>
    <property type="evidence" value="ECO:0007669"/>
    <property type="project" value="InterPro"/>
</dbReference>
<evidence type="ECO:0000313" key="3">
    <source>
        <dbReference type="EMBL" id="SEI98098.1"/>
    </source>
</evidence>
<dbReference type="InterPro" id="IPR050742">
    <property type="entry name" value="Helicase_Restrict-Modif_Enz"/>
</dbReference>
<name>A0A1H6V0L7_9DEIO</name>
<organism evidence="3 4">
    <name type="scientific">Deinococcus reticulitermitis</name>
    <dbReference type="NCBI Taxonomy" id="856736"/>
    <lineage>
        <taxon>Bacteria</taxon>
        <taxon>Thermotogati</taxon>
        <taxon>Deinococcota</taxon>
        <taxon>Deinococci</taxon>
        <taxon>Deinococcales</taxon>
        <taxon>Deinococcaceae</taxon>
        <taxon>Deinococcus</taxon>
    </lineage>
</organism>
<feature type="region of interest" description="Disordered" evidence="1">
    <location>
        <begin position="527"/>
        <end position="549"/>
    </location>
</feature>
<dbReference type="STRING" id="856736.SAMN04488058_1039"/>
<dbReference type="PANTHER" id="PTHR47396">
    <property type="entry name" value="TYPE I RESTRICTION ENZYME ECOKI R PROTEIN"/>
    <property type="match status" value="1"/>
</dbReference>
<sequence length="953" mass="105121">MTGVIPAGSSVAQSPALAGVVLPNGRRVREIADRLSLRAPQRESLERLDMLLGTGLPPKNADADALAGWVARVSERLPAGHSFSDFEREFVSLAFALATGVGKTRLMGAMVAYLHLVHGVNNFFVLAPNLTIYNKLIGDFQANNPKYVLRGLQAFQIDPPVIVTGDNYEAAETNGSRLFGKVVINVFNVSKINSEVRGGREPRIRKPHENLEMGRSYFEYLQNLPDLVMLMDESHRYRASAGVKAINELQPRLGLELTATPFVESTRGPVAFRNVVMDYTLARAIEDGFVKVPAVVTREDFHPERFSAEALEQLKLEDGVRLHENVKAELAAYALESGAGQVKPFMLVIARDTAHAAALLKLIESDAFFGGRYEGRAIQVDHTAEDLMIERLLRVEHADEPTEIVIHVNMLKEGWDVTNLYTIVPLRAANARTLIEQSIGRGLRLPFGQRVNRRFTGPEGERLRDPLDRLSIVAHDRFQEIVDEANRADSPVRLMERVLLSREGQVQTTQTVVSNPGILGALGITTPTTEGTPGADGTAAGTGSGSASTPVFTTPQTQQIAQATYQAAQLFSREVARVPNAEALLKPEVQAALVQAVETQLAQQASTQPTLLEAPTQTTQPPVDVAAVVRQATEQIVGQTISIPRITVTPVGEAHTVFQPFTLDLSGVRLQPGSKTLIVQALNDNSRERLGLQNYEGIVDQRVQDSVVSVLMDNPEVSYEQNADVLYDLAEQVVAHFHAQDFSDADIREILGTYRRTLSNLLFRQMQAHQHIPEVTYTREVRQGFTALRPSTLTVGRGGIITNPAQTPPTGARIETCLYRGFTRSLYPDVKFHSDPERRLALILDRESQKWFRPVLGQFQIYYHFDHQSHQYQPDFVAETTDELLLLEVKARDEINTPSVQAKARAALEWCQEATRHAQQSGGKPWRYAILAAEDITAASTLKGLLNQAVASA</sequence>
<dbReference type="InterPro" id="IPR027417">
    <property type="entry name" value="P-loop_NTPase"/>
</dbReference>
<dbReference type="GO" id="GO:0005829">
    <property type="term" value="C:cytosol"/>
    <property type="evidence" value="ECO:0007669"/>
    <property type="project" value="TreeGrafter"/>
</dbReference>
<dbReference type="Gene3D" id="3.40.50.300">
    <property type="entry name" value="P-loop containing nucleotide triphosphate hydrolases"/>
    <property type="match status" value="2"/>
</dbReference>
<evidence type="ECO:0000256" key="1">
    <source>
        <dbReference type="SAM" id="MobiDB-lite"/>
    </source>
</evidence>
<feature type="domain" description="Helicase/UvrB N-terminal" evidence="2">
    <location>
        <begin position="74"/>
        <end position="262"/>
    </location>
</feature>
<accession>A0A1H6V0L7</accession>
<dbReference type="PANTHER" id="PTHR47396:SF1">
    <property type="entry name" value="ATP-DEPENDENT HELICASE IRC3-RELATED"/>
    <property type="match status" value="1"/>
</dbReference>
<dbReference type="InterPro" id="IPR006935">
    <property type="entry name" value="Helicase/UvrB_N"/>
</dbReference>
<protein>
    <submittedName>
        <fullName evidence="3">Type III restriction enzyme</fullName>
    </submittedName>
</protein>
<dbReference type="GO" id="GO:0003677">
    <property type="term" value="F:DNA binding"/>
    <property type="evidence" value="ECO:0007669"/>
    <property type="project" value="InterPro"/>
</dbReference>
<dbReference type="EMBL" id="FNZA01000003">
    <property type="protein sequence ID" value="SEI98098.1"/>
    <property type="molecule type" value="Genomic_DNA"/>
</dbReference>
<proteinExistence type="predicted"/>
<dbReference type="RefSeq" id="WP_092263544.1">
    <property type="nucleotide sequence ID" value="NZ_FNZA01000003.1"/>
</dbReference>
<keyword evidence="4" id="KW-1185">Reference proteome</keyword>
<dbReference type="OrthoDB" id="9802901at2"/>
<dbReference type="Proteomes" id="UP000199223">
    <property type="component" value="Unassembled WGS sequence"/>
</dbReference>